<dbReference type="Gene3D" id="1.25.40.10">
    <property type="entry name" value="Tetratricopeptide repeat domain"/>
    <property type="match status" value="2"/>
</dbReference>
<organism evidence="1 2">
    <name type="scientific">Acinetobacter nectaris CIP 110549</name>
    <dbReference type="NCBI Taxonomy" id="1392540"/>
    <lineage>
        <taxon>Bacteria</taxon>
        <taxon>Pseudomonadati</taxon>
        <taxon>Pseudomonadota</taxon>
        <taxon>Gammaproteobacteria</taxon>
        <taxon>Moraxellales</taxon>
        <taxon>Moraxellaceae</taxon>
        <taxon>Acinetobacter</taxon>
    </lineage>
</organism>
<dbReference type="HOGENOM" id="CLU_1029076_0_0_6"/>
<dbReference type="SMART" id="SM00028">
    <property type="entry name" value="TPR"/>
    <property type="match status" value="3"/>
</dbReference>
<dbReference type="AlphaFoldDB" id="V2TU01"/>
<gene>
    <name evidence="1" type="ORF">P256_00350</name>
</gene>
<evidence type="ECO:0008006" key="3">
    <source>
        <dbReference type="Google" id="ProtNLM"/>
    </source>
</evidence>
<keyword evidence="2" id="KW-1185">Reference proteome</keyword>
<accession>V2TU01</accession>
<protein>
    <recommendedName>
        <fullName evidence="3">MalT-like TPR region domain-containing protein</fullName>
    </recommendedName>
</protein>
<dbReference type="SUPFAM" id="SSF81901">
    <property type="entry name" value="HCP-like"/>
    <property type="match status" value="1"/>
</dbReference>
<name>V2TU01_9GAMM</name>
<sequence>MGVFQNFKQIIKKQELDIQRLYNQACAHIQENSFEAAEQNLKQIQLISNKDIRWMRGFGHLFHYKGNATLSYHWYMQAAQYNDDLSFYHLGQIEFDRHNYTLAKHYLQSAIRLGNSLALVLIGKISLYEYQLSQAITYLQQAILCNHNDALIPLGQTYILLKQYLKAEKYLTQACNLEIKSSAHYFAQVKQYTNELELAKNWYIYSFQTEKNISSLELFGQILCAEGNILEGETILSIAHKLEDNTTLSAVENTALSQIMGTDAHFKLNL</sequence>
<proteinExistence type="predicted"/>
<dbReference type="Pfam" id="PF13181">
    <property type="entry name" value="TPR_8"/>
    <property type="match status" value="1"/>
</dbReference>
<dbReference type="STRING" id="1392540.P256_00350"/>
<dbReference type="EMBL" id="AYER01000002">
    <property type="protein sequence ID" value="ESK40922.1"/>
    <property type="molecule type" value="Genomic_DNA"/>
</dbReference>
<dbReference type="InterPro" id="IPR011990">
    <property type="entry name" value="TPR-like_helical_dom_sf"/>
</dbReference>
<evidence type="ECO:0000313" key="1">
    <source>
        <dbReference type="EMBL" id="ESK40922.1"/>
    </source>
</evidence>
<reference evidence="1 2" key="1">
    <citation type="submission" date="2013-10" db="EMBL/GenBank/DDBJ databases">
        <title>The Genome Sequence of Acinetobacter nectaris CIP 110549.</title>
        <authorList>
            <consortium name="The Broad Institute Genomics Platform"/>
            <consortium name="The Broad Institute Genome Sequencing Center for Infectious Disease"/>
            <person name="Cerqueira G."/>
            <person name="Feldgarden M."/>
            <person name="Courvalin P."/>
            <person name="Grillot-Courvalin C."/>
            <person name="Clermont D."/>
            <person name="Rocha E."/>
            <person name="Yoon E.-J."/>
            <person name="Nemec A."/>
            <person name="Young S.K."/>
            <person name="Zeng Q."/>
            <person name="Gargeya S."/>
            <person name="Fitzgerald M."/>
            <person name="Abouelleil A."/>
            <person name="Alvarado L."/>
            <person name="Berlin A.M."/>
            <person name="Chapman S.B."/>
            <person name="Gainer-Dewar J."/>
            <person name="Goldberg J."/>
            <person name="Gnerre S."/>
            <person name="Griggs A."/>
            <person name="Gujja S."/>
            <person name="Hansen M."/>
            <person name="Howarth C."/>
            <person name="Imamovic A."/>
            <person name="Ireland A."/>
            <person name="Larimer J."/>
            <person name="McCowan C."/>
            <person name="Murphy C."/>
            <person name="Pearson M."/>
            <person name="Poon T.W."/>
            <person name="Priest M."/>
            <person name="Roberts A."/>
            <person name="Saif S."/>
            <person name="Shea T."/>
            <person name="Sykes S."/>
            <person name="Wortman J."/>
            <person name="Nusbaum C."/>
            <person name="Birren B."/>
        </authorList>
    </citation>
    <scope>NUCLEOTIDE SEQUENCE [LARGE SCALE GENOMIC DNA]</scope>
    <source>
        <strain evidence="1 2">CIP 110549</strain>
    </source>
</reference>
<dbReference type="PATRIC" id="fig|1392540.3.peg.340"/>
<evidence type="ECO:0000313" key="2">
    <source>
        <dbReference type="Proteomes" id="UP000023785"/>
    </source>
</evidence>
<dbReference type="RefSeq" id="WP_023271953.1">
    <property type="nucleotide sequence ID" value="NZ_KI530712.1"/>
</dbReference>
<dbReference type="InterPro" id="IPR019734">
    <property type="entry name" value="TPR_rpt"/>
</dbReference>
<dbReference type="OrthoDB" id="6690035at2"/>
<comment type="caution">
    <text evidence="1">The sequence shown here is derived from an EMBL/GenBank/DDBJ whole genome shotgun (WGS) entry which is preliminary data.</text>
</comment>
<dbReference type="Proteomes" id="UP000023785">
    <property type="component" value="Unassembled WGS sequence"/>
</dbReference>